<organism evidence="1">
    <name type="scientific">marine metagenome</name>
    <dbReference type="NCBI Taxonomy" id="408172"/>
    <lineage>
        <taxon>unclassified sequences</taxon>
        <taxon>metagenomes</taxon>
        <taxon>ecological metagenomes</taxon>
    </lineage>
</organism>
<name>A0A382YZU6_9ZZZZ</name>
<dbReference type="AlphaFoldDB" id="A0A382YZU6"/>
<proteinExistence type="predicted"/>
<dbReference type="EMBL" id="UINC01179814">
    <property type="protein sequence ID" value="SVD88691.1"/>
    <property type="molecule type" value="Genomic_DNA"/>
</dbReference>
<gene>
    <name evidence="1" type="ORF">METZ01_LOCUS441545</name>
</gene>
<accession>A0A382YZU6</accession>
<reference evidence="1" key="1">
    <citation type="submission" date="2018-05" db="EMBL/GenBank/DDBJ databases">
        <authorList>
            <person name="Lanie J.A."/>
            <person name="Ng W.-L."/>
            <person name="Kazmierczak K.M."/>
            <person name="Andrzejewski T.M."/>
            <person name="Davidsen T.M."/>
            <person name="Wayne K.J."/>
            <person name="Tettelin H."/>
            <person name="Glass J.I."/>
            <person name="Rusch D."/>
            <person name="Podicherti R."/>
            <person name="Tsui H.-C.T."/>
            <person name="Winkler M.E."/>
        </authorList>
    </citation>
    <scope>NUCLEOTIDE SEQUENCE</scope>
</reference>
<evidence type="ECO:0000313" key="1">
    <source>
        <dbReference type="EMBL" id="SVD88691.1"/>
    </source>
</evidence>
<protein>
    <submittedName>
        <fullName evidence="1">Uncharacterized protein</fullName>
    </submittedName>
</protein>
<feature type="non-terminal residue" evidence="1">
    <location>
        <position position="59"/>
    </location>
</feature>
<sequence length="59" mass="6748">MSTPKNRILAGLTQARDAVLFPRKFITEMIRIRTTRHAQLIVRGHLTATAKQLPPHVFQ</sequence>